<dbReference type="SUPFAM" id="SSF51735">
    <property type="entry name" value="NAD(P)-binding Rossmann-fold domains"/>
    <property type="match status" value="1"/>
</dbReference>
<dbReference type="GO" id="GO:0055129">
    <property type="term" value="P:L-proline biosynthetic process"/>
    <property type="evidence" value="ECO:0007669"/>
    <property type="project" value="TreeGrafter"/>
</dbReference>
<dbReference type="STRING" id="1093900.A0A507BJX7"/>
<evidence type="ECO:0000259" key="6">
    <source>
        <dbReference type="Pfam" id="PF14748"/>
    </source>
</evidence>
<dbReference type="SUPFAM" id="SSF48179">
    <property type="entry name" value="6-phosphogluconate dehydrogenase C-terminal domain-like"/>
    <property type="match status" value="1"/>
</dbReference>
<dbReference type="Gene3D" id="3.40.50.720">
    <property type="entry name" value="NAD(P)-binding Rossmann-like Domain"/>
    <property type="match status" value="1"/>
</dbReference>
<accession>A0A507BJX7</accession>
<evidence type="ECO:0000313" key="7">
    <source>
        <dbReference type="EMBL" id="TPX16960.1"/>
    </source>
</evidence>
<dbReference type="HAMAP" id="MF_01925">
    <property type="entry name" value="P5C_reductase"/>
    <property type="match status" value="1"/>
</dbReference>
<dbReference type="FunCoup" id="A0A507BJX7">
    <property type="interactions" value="445"/>
</dbReference>
<dbReference type="Pfam" id="PF14748">
    <property type="entry name" value="P5CR_dimer"/>
    <property type="match status" value="1"/>
</dbReference>
<dbReference type="GeneID" id="41970969"/>
<evidence type="ECO:0000256" key="2">
    <source>
        <dbReference type="ARBA" id="ARBA00022857"/>
    </source>
</evidence>
<dbReference type="EMBL" id="SKBQ01000015">
    <property type="protein sequence ID" value="TPX16960.1"/>
    <property type="molecule type" value="Genomic_DNA"/>
</dbReference>
<dbReference type="PANTHER" id="PTHR11645">
    <property type="entry name" value="PYRROLINE-5-CARBOXYLATE REDUCTASE"/>
    <property type="match status" value="1"/>
</dbReference>
<dbReference type="RefSeq" id="XP_030998671.1">
    <property type="nucleotide sequence ID" value="XM_031137832.1"/>
</dbReference>
<feature type="domain" description="Pyrroline-5-carboxylate reductase catalytic N-terminal" evidence="5">
    <location>
        <begin position="10"/>
        <end position="94"/>
    </location>
</feature>
<gene>
    <name evidence="7" type="ORF">E0L32_003522</name>
</gene>
<dbReference type="InterPro" id="IPR028939">
    <property type="entry name" value="P5C_Rdtase_cat_N"/>
</dbReference>
<comment type="caution">
    <text evidence="7">The sequence shown here is derived from an EMBL/GenBank/DDBJ whole genome shotgun (WGS) entry which is preliminary data.</text>
</comment>
<keyword evidence="8" id="KW-1185">Reference proteome</keyword>
<dbReference type="InterPro" id="IPR036291">
    <property type="entry name" value="NAD(P)-bd_dom_sf"/>
</dbReference>
<feature type="domain" description="Pyrroline-5-carboxylate reductase dimerisation" evidence="6">
    <location>
        <begin position="212"/>
        <end position="307"/>
    </location>
</feature>
<dbReference type="InParanoid" id="A0A507BJX7"/>
<protein>
    <recommendedName>
        <fullName evidence="9">Pyrroline-5-carboxylate reductase</fullName>
    </recommendedName>
</protein>
<evidence type="ECO:0000256" key="3">
    <source>
        <dbReference type="ARBA" id="ARBA00023002"/>
    </source>
</evidence>
<dbReference type="Pfam" id="PF03807">
    <property type="entry name" value="F420_oxidored"/>
    <property type="match status" value="1"/>
</dbReference>
<dbReference type="PIRSF" id="PIRSF000193">
    <property type="entry name" value="Pyrrol-5-carb_rd"/>
    <property type="match status" value="1"/>
</dbReference>
<dbReference type="Proteomes" id="UP000319257">
    <property type="component" value="Unassembled WGS sequence"/>
</dbReference>
<feature type="binding site" evidence="4">
    <location>
        <position position="61"/>
    </location>
    <ligand>
        <name>NADPH</name>
        <dbReference type="ChEBI" id="CHEBI:57783"/>
    </ligand>
</feature>
<evidence type="ECO:0008006" key="9">
    <source>
        <dbReference type="Google" id="ProtNLM"/>
    </source>
</evidence>
<dbReference type="Gene3D" id="1.10.3730.10">
    <property type="entry name" value="ProC C-terminal domain-like"/>
    <property type="match status" value="1"/>
</dbReference>
<dbReference type="InterPro" id="IPR008927">
    <property type="entry name" value="6-PGluconate_DH-like_C_sf"/>
</dbReference>
<name>A0A507BJX7_9PEZI</name>
<proteinExistence type="inferred from homology"/>
<feature type="binding site" evidence="4">
    <location>
        <begin position="74"/>
        <end position="77"/>
    </location>
    <ligand>
        <name>NADP(+)</name>
        <dbReference type="ChEBI" id="CHEBI:58349"/>
    </ligand>
</feature>
<dbReference type="InterPro" id="IPR000304">
    <property type="entry name" value="Pyrroline-COOH_reductase"/>
</dbReference>
<keyword evidence="2 4" id="KW-0521">NADP</keyword>
<dbReference type="PANTHER" id="PTHR11645:SF0">
    <property type="entry name" value="PYRROLINE-5-CARBOXYLATE REDUCTASE 3"/>
    <property type="match status" value="1"/>
</dbReference>
<dbReference type="GO" id="GO:0004735">
    <property type="term" value="F:pyrroline-5-carboxylate reductase activity"/>
    <property type="evidence" value="ECO:0007669"/>
    <property type="project" value="InterPro"/>
</dbReference>
<dbReference type="InterPro" id="IPR029036">
    <property type="entry name" value="P5CR_dimer"/>
</dbReference>
<comment type="similarity">
    <text evidence="1">Belongs to the pyrroline-5-carboxylate reductase family.</text>
</comment>
<reference evidence="7 8" key="1">
    <citation type="submission" date="2019-06" db="EMBL/GenBank/DDBJ databases">
        <title>Draft genome sequence of the filamentous fungus Phialemoniopsis curvata isolated from diesel fuel.</title>
        <authorList>
            <person name="Varaljay V.A."/>
            <person name="Lyon W.J."/>
            <person name="Crouch A.L."/>
            <person name="Drake C.E."/>
            <person name="Hollomon J.M."/>
            <person name="Nadeau L.J."/>
            <person name="Nunn H.S."/>
            <person name="Stevenson B.S."/>
            <person name="Bojanowski C.L."/>
            <person name="Crookes-Goodson W.J."/>
        </authorList>
    </citation>
    <scope>NUCLEOTIDE SEQUENCE [LARGE SCALE GENOMIC DNA]</scope>
    <source>
        <strain evidence="7 8">D216</strain>
    </source>
</reference>
<dbReference type="InterPro" id="IPR053790">
    <property type="entry name" value="P5CR-like_CS"/>
</dbReference>
<dbReference type="PROSITE" id="PS00521">
    <property type="entry name" value="P5CR"/>
    <property type="match status" value="1"/>
</dbReference>
<organism evidence="7 8">
    <name type="scientific">Thyridium curvatum</name>
    <dbReference type="NCBI Taxonomy" id="1093900"/>
    <lineage>
        <taxon>Eukaryota</taxon>
        <taxon>Fungi</taxon>
        <taxon>Dikarya</taxon>
        <taxon>Ascomycota</taxon>
        <taxon>Pezizomycotina</taxon>
        <taxon>Sordariomycetes</taxon>
        <taxon>Sordariomycetidae</taxon>
        <taxon>Thyridiales</taxon>
        <taxon>Thyridiaceae</taxon>
        <taxon>Thyridium</taxon>
    </lineage>
</organism>
<evidence type="ECO:0000256" key="1">
    <source>
        <dbReference type="ARBA" id="ARBA00005525"/>
    </source>
</evidence>
<keyword evidence="3" id="KW-0560">Oxidoreductase</keyword>
<evidence type="ECO:0000256" key="4">
    <source>
        <dbReference type="PIRSR" id="PIRSR000193-1"/>
    </source>
</evidence>
<dbReference type="AlphaFoldDB" id="A0A507BJX7"/>
<evidence type="ECO:0000259" key="5">
    <source>
        <dbReference type="Pfam" id="PF03807"/>
    </source>
</evidence>
<evidence type="ECO:0000313" key="8">
    <source>
        <dbReference type="Proteomes" id="UP000319257"/>
    </source>
</evidence>
<dbReference type="OrthoDB" id="10263291at2759"/>
<sequence>MSAPQLSSAKLCFVGGGNMAAAIIGGLLAKDIPKANIYVSEPWEVNRSKMAALGVRTSESNVEASAQADLVVLAVKPQVAETACRELAAAWAGRGALPLVICIAAGIPIRSLQAWSATPDGRTPHVVRVMPNTPALVGEGASGLYAGADVSESERRLATELLESVSNATEWVSKEELLDVVTGLSGKKGRPFHRQCNSFLLVRGLYADQRMLLGSGPAYFFAMVEHLISSATALGLPQEQAARLAKQTCLGAGKMLVESSEDAGQLRKNVTSPNGTTHAALVSFENSGFKEIVDKAVKAATDRAQELGKSA</sequence>
<dbReference type="FunFam" id="1.10.3730.10:FF:000001">
    <property type="entry name" value="Pyrroline-5-carboxylate reductase"/>
    <property type="match status" value="1"/>
</dbReference>